<dbReference type="EMBL" id="BSFL01000005">
    <property type="protein sequence ID" value="GLK81901.1"/>
    <property type="molecule type" value="Genomic_DNA"/>
</dbReference>
<keyword evidence="5 8" id="KW-0472">Membrane</keyword>
<feature type="compositionally biased region" description="Low complexity" evidence="7">
    <location>
        <begin position="476"/>
        <end position="506"/>
    </location>
</feature>
<feature type="region of interest" description="Disordered" evidence="7">
    <location>
        <begin position="476"/>
        <end position="517"/>
    </location>
</feature>
<proteinExistence type="predicted"/>
<keyword evidence="2" id="KW-1003">Cell membrane</keyword>
<feature type="coiled-coil region" evidence="6">
    <location>
        <begin position="330"/>
        <end position="396"/>
    </location>
</feature>
<dbReference type="PANTHER" id="PTHR32309:SF13">
    <property type="entry name" value="FERRIC ENTEROBACTIN TRANSPORT PROTEIN FEPE"/>
    <property type="match status" value="1"/>
</dbReference>
<gene>
    <name evidence="10" type="ORF">GCM10008174_36420</name>
</gene>
<feature type="coiled-coil region" evidence="6">
    <location>
        <begin position="213"/>
        <end position="283"/>
    </location>
</feature>
<evidence type="ECO:0000256" key="1">
    <source>
        <dbReference type="ARBA" id="ARBA00004651"/>
    </source>
</evidence>
<evidence type="ECO:0000256" key="5">
    <source>
        <dbReference type="ARBA" id="ARBA00023136"/>
    </source>
</evidence>
<comment type="subcellular location">
    <subcellularLocation>
        <location evidence="1">Cell membrane</location>
        <topology evidence="1">Multi-pass membrane protein</topology>
    </subcellularLocation>
</comment>
<sequence>MGDEAIDGRTSGAPAGSAVWPYAFAVLLAHVRRALWIIVAVVLLGVLIGVAVKATLPKRYAATAQLLIDPRALQVFPNEMVNNQLDANAAINFVESQMQMLTSERVLARLVRDEGLDKEPGFVADGEPSDAGLRGPLGPDAPLVDSATLTALRKALTVKRGERSYLVDVTATASSPDLATRIANGTVKAFMAEDAESRADSGRRLTKELTGRLETLRARLGASEAKAEAFRRDNGLTASGDKLVIEQRLEEAVTEAGAAQARLARAESRAQQLDRANRDLGSLGSLTATEDMRTVSYLIERLSAARENMAELNLNLGPRHPALTSARSRVDEIERRIRGELDRIRQAAQADLVRARAEQDDVTKRVASLTADLGKARQAQIELGALEQEVKANRDLLTSFETRSREADEFGRISAVNLRVASGAVPARAGSQIVATAAWAILGGALGLLVALGGVALWAMISVGRVAKRRGGAAATPTAAASGPAQAPANPVRAAAAAAKAGANPPGRGGRDLLQAG</sequence>
<evidence type="ECO:0000256" key="6">
    <source>
        <dbReference type="SAM" id="Coils"/>
    </source>
</evidence>
<name>A0A9W6JQH7_9HYPH</name>
<feature type="transmembrane region" description="Helical" evidence="8">
    <location>
        <begin position="437"/>
        <end position="461"/>
    </location>
</feature>
<dbReference type="AlphaFoldDB" id="A0A9W6JQH7"/>
<evidence type="ECO:0000313" key="11">
    <source>
        <dbReference type="Proteomes" id="UP001143309"/>
    </source>
</evidence>
<reference evidence="10" key="2">
    <citation type="submission" date="2023-01" db="EMBL/GenBank/DDBJ databases">
        <authorList>
            <person name="Sun Q."/>
            <person name="Evtushenko L."/>
        </authorList>
    </citation>
    <scope>NUCLEOTIDE SEQUENCE</scope>
    <source>
        <strain evidence="10">VKM B-2748</strain>
    </source>
</reference>
<dbReference type="InterPro" id="IPR003856">
    <property type="entry name" value="LPS_length_determ_N"/>
</dbReference>
<keyword evidence="6" id="KW-0175">Coiled coil</keyword>
<dbReference type="RefSeq" id="WP_271202360.1">
    <property type="nucleotide sequence ID" value="NZ_BSFL01000005.1"/>
</dbReference>
<dbReference type="GO" id="GO:0005886">
    <property type="term" value="C:plasma membrane"/>
    <property type="evidence" value="ECO:0007669"/>
    <property type="project" value="UniProtKB-SubCell"/>
</dbReference>
<feature type="domain" description="Polysaccharide chain length determinant N-terminal" evidence="9">
    <location>
        <begin position="27"/>
        <end position="113"/>
    </location>
</feature>
<evidence type="ECO:0000259" key="9">
    <source>
        <dbReference type="Pfam" id="PF02706"/>
    </source>
</evidence>
<reference evidence="10" key="1">
    <citation type="journal article" date="2014" name="Int. J. Syst. Evol. Microbiol.">
        <title>Complete genome sequence of Corynebacterium casei LMG S-19264T (=DSM 44701T), isolated from a smear-ripened cheese.</title>
        <authorList>
            <consortium name="US DOE Joint Genome Institute (JGI-PGF)"/>
            <person name="Walter F."/>
            <person name="Albersmeier A."/>
            <person name="Kalinowski J."/>
            <person name="Ruckert C."/>
        </authorList>
    </citation>
    <scope>NUCLEOTIDE SEQUENCE</scope>
    <source>
        <strain evidence="10">VKM B-2748</strain>
    </source>
</reference>
<evidence type="ECO:0000256" key="7">
    <source>
        <dbReference type="SAM" id="MobiDB-lite"/>
    </source>
</evidence>
<organism evidence="10 11">
    <name type="scientific">Methylopila turkensis</name>
    <dbReference type="NCBI Taxonomy" id="1437816"/>
    <lineage>
        <taxon>Bacteria</taxon>
        <taxon>Pseudomonadati</taxon>
        <taxon>Pseudomonadota</taxon>
        <taxon>Alphaproteobacteria</taxon>
        <taxon>Hyphomicrobiales</taxon>
        <taxon>Methylopilaceae</taxon>
        <taxon>Methylopila</taxon>
    </lineage>
</organism>
<evidence type="ECO:0000256" key="2">
    <source>
        <dbReference type="ARBA" id="ARBA00022475"/>
    </source>
</evidence>
<protein>
    <recommendedName>
        <fullName evidence="9">Polysaccharide chain length determinant N-terminal domain-containing protein</fullName>
    </recommendedName>
</protein>
<evidence type="ECO:0000256" key="4">
    <source>
        <dbReference type="ARBA" id="ARBA00022989"/>
    </source>
</evidence>
<accession>A0A9W6JQH7</accession>
<comment type="caution">
    <text evidence="10">The sequence shown here is derived from an EMBL/GenBank/DDBJ whole genome shotgun (WGS) entry which is preliminary data.</text>
</comment>
<evidence type="ECO:0000256" key="3">
    <source>
        <dbReference type="ARBA" id="ARBA00022692"/>
    </source>
</evidence>
<keyword evidence="4 8" id="KW-1133">Transmembrane helix</keyword>
<keyword evidence="11" id="KW-1185">Reference proteome</keyword>
<keyword evidence="3 8" id="KW-0812">Transmembrane</keyword>
<dbReference type="InterPro" id="IPR050445">
    <property type="entry name" value="Bact_polysacc_biosynth/exp"/>
</dbReference>
<dbReference type="Proteomes" id="UP001143309">
    <property type="component" value="Unassembled WGS sequence"/>
</dbReference>
<feature type="transmembrane region" description="Helical" evidence="8">
    <location>
        <begin position="34"/>
        <end position="52"/>
    </location>
</feature>
<evidence type="ECO:0000256" key="8">
    <source>
        <dbReference type="SAM" id="Phobius"/>
    </source>
</evidence>
<dbReference type="GO" id="GO:0004713">
    <property type="term" value="F:protein tyrosine kinase activity"/>
    <property type="evidence" value="ECO:0007669"/>
    <property type="project" value="TreeGrafter"/>
</dbReference>
<evidence type="ECO:0000313" key="10">
    <source>
        <dbReference type="EMBL" id="GLK81901.1"/>
    </source>
</evidence>
<dbReference type="PANTHER" id="PTHR32309">
    <property type="entry name" value="TYROSINE-PROTEIN KINASE"/>
    <property type="match status" value="1"/>
</dbReference>
<dbReference type="Pfam" id="PF02706">
    <property type="entry name" value="Wzz"/>
    <property type="match status" value="1"/>
</dbReference>